<dbReference type="OrthoDB" id="202203at2759"/>
<feature type="region of interest" description="Disordered" evidence="1">
    <location>
        <begin position="254"/>
        <end position="290"/>
    </location>
</feature>
<accession>A0A317XHZ6</accession>
<dbReference type="EMBL" id="KZ819208">
    <property type="protein sequence ID" value="PWY97427.1"/>
    <property type="molecule type" value="Genomic_DNA"/>
</dbReference>
<feature type="compositionally biased region" description="Low complexity" evidence="1">
    <location>
        <begin position="498"/>
        <end position="512"/>
    </location>
</feature>
<dbReference type="InParanoid" id="A0A317XHZ6"/>
<evidence type="ECO:0000313" key="4">
    <source>
        <dbReference type="Proteomes" id="UP000246740"/>
    </source>
</evidence>
<feature type="compositionally biased region" description="Low complexity" evidence="1">
    <location>
        <begin position="14"/>
        <end position="37"/>
    </location>
</feature>
<dbReference type="AlphaFoldDB" id="A0A317XHZ6"/>
<feature type="region of interest" description="Disordered" evidence="1">
    <location>
        <begin position="745"/>
        <end position="773"/>
    </location>
</feature>
<reference evidence="3 4" key="1">
    <citation type="journal article" date="2018" name="Mol. Biol. Evol.">
        <title>Broad Genomic Sampling Reveals a Smut Pathogenic Ancestry of the Fungal Clade Ustilaginomycotina.</title>
        <authorList>
            <person name="Kijpornyongpan T."/>
            <person name="Mondo S.J."/>
            <person name="Barry K."/>
            <person name="Sandor L."/>
            <person name="Lee J."/>
            <person name="Lipzen A."/>
            <person name="Pangilinan J."/>
            <person name="LaButti K."/>
            <person name="Hainaut M."/>
            <person name="Henrissat B."/>
            <person name="Grigoriev I.V."/>
            <person name="Spatafora J.W."/>
            <person name="Aime M.C."/>
        </authorList>
    </citation>
    <scope>NUCLEOTIDE SEQUENCE [LARGE SCALE GENOMIC DNA]</scope>
    <source>
        <strain evidence="3 4">MCA 3645</strain>
    </source>
</reference>
<dbReference type="InterPro" id="IPR036188">
    <property type="entry name" value="FAD/NAD-bd_sf"/>
</dbReference>
<name>A0A317XHZ6_9BASI</name>
<dbReference type="PANTHER" id="PTHR43735">
    <property type="entry name" value="APOPTOSIS-INDUCING FACTOR 1"/>
    <property type="match status" value="1"/>
</dbReference>
<dbReference type="InterPro" id="IPR023753">
    <property type="entry name" value="FAD/NAD-binding_dom"/>
</dbReference>
<dbReference type="GO" id="GO:0050660">
    <property type="term" value="F:flavin adenine dinucleotide binding"/>
    <property type="evidence" value="ECO:0007669"/>
    <property type="project" value="TreeGrafter"/>
</dbReference>
<feature type="compositionally biased region" description="Low complexity" evidence="1">
    <location>
        <begin position="219"/>
        <end position="237"/>
    </location>
</feature>
<dbReference type="GO" id="GO:0004174">
    <property type="term" value="F:electron-transferring-flavoprotein dehydrogenase activity"/>
    <property type="evidence" value="ECO:0007669"/>
    <property type="project" value="TreeGrafter"/>
</dbReference>
<evidence type="ECO:0000313" key="3">
    <source>
        <dbReference type="EMBL" id="PWY97427.1"/>
    </source>
</evidence>
<feature type="region of interest" description="Disordered" evidence="1">
    <location>
        <begin position="490"/>
        <end position="512"/>
    </location>
</feature>
<proteinExistence type="predicted"/>
<sequence>MAQSQAQPLRLNKAAAQSALPSTSSSSSAAASSSSSSHPNPSDPHTKNVVVLGGSYGGMHAAAVLAQKLPPSHRVILIERNSHFNHLYVFPRFSVLPGHEHKAFIPYTSIFKNAPARPKSHQKRGRTNQSTNKSHAQRPSQSSKSHAVTSNASSSSLATGAPVAPRKCASSPTMSDVPEGEMLDESTAAVSPAWDEISDRSESPSSSRARSRDSRHSSRTSLSTAASSADTDLSGSSYDAASTVTAASSYISTQDERHAKVAGPSGVEAELAHTAEKARQEEKLGRPEIQVTELGEAVENGLDLDGHEAEAEFNDAEDQDDVAEGFESSAPHIVLQATVTDITPTHVTVTPSTSSDVYSQFSSKKKSLWSIDSVQIPYSHLIYALGSHLPDPLRTEARLKRDGMSWMREMQERVKASHEIVLVGGGALGIEFATDIASVYPHKDITLIHSRKQLLPNFDERVHEIAYHRLKQLGVNVVLGERLALTEGCPRGSTVKDSSASASASAGAGGAPAAQAVKKMPDVCVTGDAKGEGVQAHQEGMCIGGGKKVVRTTGGKSFSCDLLLLCTGQQPNSSLMAKLSPSSVDPGSRLVRVHRTLQVSVPDPRDAAQQPFDAKPPCGDCDCFLDKKAHGAELHGDEQGHLEQHLAAGHVSGKLGNVYAIGDVADAFGALNAGYQAWNMADVATENILRDIEARALSSSVREASQSRPASPSAGVEYKHFEPCVNMLKLSLGLGKMVFQGPVVANDHDGDGDGGGSLRSPEETGYLTQEQEAKKELVVNGRIPGRPEITIKDDPEDLGVEGVWTFMASADTSDMYL</sequence>
<dbReference type="SUPFAM" id="SSF51905">
    <property type="entry name" value="FAD/NAD(P)-binding domain"/>
    <property type="match status" value="2"/>
</dbReference>
<protein>
    <recommendedName>
        <fullName evidence="2">FAD/NAD(P)-binding domain-containing protein</fullName>
    </recommendedName>
</protein>
<dbReference type="Gene3D" id="3.50.50.60">
    <property type="entry name" value="FAD/NAD(P)-binding domain"/>
    <property type="match status" value="2"/>
</dbReference>
<dbReference type="Pfam" id="PF07992">
    <property type="entry name" value="Pyr_redox_2"/>
    <property type="match status" value="1"/>
</dbReference>
<dbReference type="Gene3D" id="3.50.50.100">
    <property type="match status" value="1"/>
</dbReference>
<gene>
    <name evidence="3" type="ORF">BCV70DRAFT_213617</name>
</gene>
<feature type="region of interest" description="Disordered" evidence="1">
    <location>
        <begin position="1"/>
        <end position="51"/>
    </location>
</feature>
<keyword evidence="4" id="KW-1185">Reference proteome</keyword>
<dbReference type="PANTHER" id="PTHR43735:SF2">
    <property type="entry name" value="FE-REGULATED PROTEIN 8"/>
    <property type="match status" value="1"/>
</dbReference>
<feature type="compositionally biased region" description="Polar residues" evidence="1">
    <location>
        <begin position="127"/>
        <end position="141"/>
    </location>
</feature>
<feature type="region of interest" description="Disordered" evidence="1">
    <location>
        <begin position="114"/>
        <end position="237"/>
    </location>
</feature>
<feature type="compositionally biased region" description="Low complexity" evidence="1">
    <location>
        <begin position="142"/>
        <end position="158"/>
    </location>
</feature>
<dbReference type="Proteomes" id="UP000246740">
    <property type="component" value="Unassembled WGS sequence"/>
</dbReference>
<dbReference type="STRING" id="1882483.A0A317XHZ6"/>
<feature type="compositionally biased region" description="Basic and acidic residues" evidence="1">
    <location>
        <begin position="270"/>
        <end position="286"/>
    </location>
</feature>
<organism evidence="3 4">
    <name type="scientific">Testicularia cyperi</name>
    <dbReference type="NCBI Taxonomy" id="1882483"/>
    <lineage>
        <taxon>Eukaryota</taxon>
        <taxon>Fungi</taxon>
        <taxon>Dikarya</taxon>
        <taxon>Basidiomycota</taxon>
        <taxon>Ustilaginomycotina</taxon>
        <taxon>Ustilaginomycetes</taxon>
        <taxon>Ustilaginales</taxon>
        <taxon>Anthracoideaceae</taxon>
        <taxon>Testicularia</taxon>
    </lineage>
</organism>
<feature type="domain" description="FAD/NAD(P)-binding" evidence="2">
    <location>
        <begin position="331"/>
        <end position="491"/>
    </location>
</feature>
<dbReference type="GO" id="GO:0005737">
    <property type="term" value="C:cytoplasm"/>
    <property type="evidence" value="ECO:0007669"/>
    <property type="project" value="TreeGrafter"/>
</dbReference>
<evidence type="ECO:0000259" key="2">
    <source>
        <dbReference type="Pfam" id="PF07992"/>
    </source>
</evidence>
<evidence type="ECO:0000256" key="1">
    <source>
        <dbReference type="SAM" id="MobiDB-lite"/>
    </source>
</evidence>